<dbReference type="EMBL" id="CYSF01000007">
    <property type="protein sequence ID" value="CUH84451.1"/>
    <property type="molecule type" value="Genomic_DNA"/>
</dbReference>
<protein>
    <recommendedName>
        <fullName evidence="1">Hedgehog/Intein (Hint) domain-containing protein</fullName>
    </recommendedName>
</protein>
<dbReference type="RefSeq" id="WP_058318559.1">
    <property type="nucleotide sequence ID" value="NZ_CYSF01000007.1"/>
</dbReference>
<name>A0A0N7M1W6_9RHOB</name>
<feature type="domain" description="Hedgehog/Intein (Hint)" evidence="1">
    <location>
        <begin position="183"/>
        <end position="320"/>
    </location>
</feature>
<dbReference type="AlphaFoldDB" id="A0A0N7M1W6"/>
<keyword evidence="3" id="KW-1185">Reference proteome</keyword>
<proteinExistence type="predicted"/>
<dbReference type="STRING" id="340021.TM5383_01661"/>
<dbReference type="Pfam" id="PF13403">
    <property type="entry name" value="Hint_2"/>
    <property type="match status" value="1"/>
</dbReference>
<dbReference type="InterPro" id="IPR028992">
    <property type="entry name" value="Hedgehog/Intein_dom"/>
</dbReference>
<dbReference type="Proteomes" id="UP000051681">
    <property type="component" value="Unassembled WGS sequence"/>
</dbReference>
<reference evidence="2 3" key="1">
    <citation type="submission" date="2015-09" db="EMBL/GenBank/DDBJ databases">
        <authorList>
            <consortium name="Swine Surveillance"/>
        </authorList>
    </citation>
    <scope>NUCLEOTIDE SEQUENCE [LARGE SCALE GENOMIC DNA]</scope>
    <source>
        <strain evidence="2 3">CECT 8383</strain>
    </source>
</reference>
<evidence type="ECO:0000259" key="1">
    <source>
        <dbReference type="Pfam" id="PF13403"/>
    </source>
</evidence>
<organism evidence="2 3">
    <name type="scientific">Thalassovita mediterranea</name>
    <dbReference type="NCBI Taxonomy" id="340021"/>
    <lineage>
        <taxon>Bacteria</taxon>
        <taxon>Pseudomonadati</taxon>
        <taxon>Pseudomonadota</taxon>
        <taxon>Alphaproteobacteria</taxon>
        <taxon>Rhodobacterales</taxon>
        <taxon>Roseobacteraceae</taxon>
        <taxon>Thalassovita</taxon>
    </lineage>
</organism>
<sequence>MGWIALSDQTRQVFDLAGIGASAADDLRPVRHDLSPNSLLVRGSLMFEMRLPGDGRPRRLLGYHRDHPWISSLSVQELPTGGIALVITQGRDVFHTVLEHDAVTQAEELRVTYSWDAPARWGRLAIERIRSGRVFLKELHDPKPLLLNDLQVMTLDPLQRQMDRSVLFFAVSDAVEPIGPMPSLTAQVPVLTDRGYRAAARIRRGDLLRTGSGELVPVLHVISREVPSLGSFAPVLLRAPYFGLQRDLVVGAEQYLRTAGSAVEYLFGRSHVRIPATHLVNGVSAIRPRVGDTLRYYQFVTPGNEPCIAAGALLETLFLGRKRRDAALMRASLLSEVERARLPEHLAPSCPLLDQFEAITLAELRAA</sequence>
<gene>
    <name evidence="2" type="ORF">TM5383_01661</name>
</gene>
<dbReference type="OrthoDB" id="6305173at2"/>
<evidence type="ECO:0000313" key="2">
    <source>
        <dbReference type="EMBL" id="CUH84451.1"/>
    </source>
</evidence>
<evidence type="ECO:0000313" key="3">
    <source>
        <dbReference type="Proteomes" id="UP000051681"/>
    </source>
</evidence>
<accession>A0A0N7M1W6</accession>